<evidence type="ECO:0000313" key="1">
    <source>
        <dbReference type="WBParaSite" id="SBAD_0001180001-mRNA-1"/>
    </source>
</evidence>
<organism evidence="1">
    <name type="scientific">Soboliphyme baturini</name>
    <dbReference type="NCBI Taxonomy" id="241478"/>
    <lineage>
        <taxon>Eukaryota</taxon>
        <taxon>Metazoa</taxon>
        <taxon>Ecdysozoa</taxon>
        <taxon>Nematoda</taxon>
        <taxon>Enoplea</taxon>
        <taxon>Dorylaimia</taxon>
        <taxon>Dioctophymatida</taxon>
        <taxon>Dioctophymatoidea</taxon>
        <taxon>Soboliphymatidae</taxon>
        <taxon>Soboliphyme</taxon>
    </lineage>
</organism>
<reference evidence="1" key="1">
    <citation type="submission" date="2016-06" db="UniProtKB">
        <authorList>
            <consortium name="WormBaseParasite"/>
        </authorList>
    </citation>
    <scope>IDENTIFICATION</scope>
</reference>
<accession>A0A183J6B6</accession>
<name>A0A183J6B6_9BILA</name>
<dbReference type="WBParaSite" id="SBAD_0001180001-mRNA-1">
    <property type="protein sequence ID" value="SBAD_0001180001-mRNA-1"/>
    <property type="gene ID" value="SBAD_0001180001"/>
</dbReference>
<sequence>LSLSHAIWRPSLKWFADILINVVHWSSRGDPPRSHRDDSYMLSEFPLAPQPRKVSSSFSRVQVALRRCSRLAYRMSSTQLVPGTRRRVMTQVTGRRHTCDLFSGHTHASPPAGEVHFVLRHREMHRCDLQALVTALFFSSTGVVLLRFDERQSQSLTIAMNAPQLLKNPESAAA</sequence>
<proteinExistence type="predicted"/>
<protein>
    <submittedName>
        <fullName evidence="1">Integron gene cassette protein</fullName>
    </submittedName>
</protein>
<dbReference type="AlphaFoldDB" id="A0A183J6B6"/>